<dbReference type="GeneID" id="17304168"/>
<keyword evidence="4" id="KW-1185">Reference proteome</keyword>
<dbReference type="AlphaFoldDB" id="L1JDV4"/>
<evidence type="ECO:0000313" key="3">
    <source>
        <dbReference type="EnsemblProtists" id="EKX46718"/>
    </source>
</evidence>
<sequence length="153" mass="16475">MPDIDGGKCGKITVSYGSCISLQDAQNHIAKSKDLSITAPKDDSACKTLASNDCGIYESLSSVTCSDYCKFYIPNRQSGCLVDSDCSISHVATLRCCRSYQMRSETLCNMTSSQITAQIENLKLVRLSPGEHAAVAVFVMPAPVSTAHPVRMI</sequence>
<dbReference type="HOGENOM" id="CLU_1716726_0_0_1"/>
<dbReference type="KEGG" id="gtt:GUITHDRAFT_107494"/>
<dbReference type="RefSeq" id="XP_005834228.1">
    <property type="nucleotide sequence ID" value="XM_005834171.1"/>
</dbReference>
<reference evidence="3" key="3">
    <citation type="submission" date="2016-03" db="UniProtKB">
        <authorList>
            <consortium name="EnsemblProtists"/>
        </authorList>
    </citation>
    <scope>IDENTIFICATION</scope>
</reference>
<dbReference type="RefSeq" id="XP_005833698.1">
    <property type="nucleotide sequence ID" value="XM_005833641.1"/>
</dbReference>
<organism evidence="1">
    <name type="scientific">Guillardia theta (strain CCMP2712)</name>
    <name type="common">Cryptophyte</name>
    <dbReference type="NCBI Taxonomy" id="905079"/>
    <lineage>
        <taxon>Eukaryota</taxon>
        <taxon>Cryptophyceae</taxon>
        <taxon>Pyrenomonadales</taxon>
        <taxon>Geminigeraceae</taxon>
        <taxon>Guillardia</taxon>
    </lineage>
</organism>
<name>L1JDV4_GUITC</name>
<dbReference type="GeneID" id="17303386"/>
<dbReference type="EMBL" id="JH992993">
    <property type="protein sequence ID" value="EKX46718.1"/>
    <property type="molecule type" value="Genomic_DNA"/>
</dbReference>
<dbReference type="EMBL" id="JH992990">
    <property type="protein sequence ID" value="EKX47248.1"/>
    <property type="molecule type" value="Genomic_DNA"/>
</dbReference>
<dbReference type="KEGG" id="gtt:GUITHDRAFT_106701"/>
<proteinExistence type="predicted"/>
<reference evidence="4" key="2">
    <citation type="submission" date="2012-11" db="EMBL/GenBank/DDBJ databases">
        <authorList>
            <person name="Kuo A."/>
            <person name="Curtis B.A."/>
            <person name="Tanifuji G."/>
            <person name="Burki F."/>
            <person name="Gruber A."/>
            <person name="Irimia M."/>
            <person name="Maruyama S."/>
            <person name="Arias M.C."/>
            <person name="Ball S.G."/>
            <person name="Gile G.H."/>
            <person name="Hirakawa Y."/>
            <person name="Hopkins J.F."/>
            <person name="Rensing S.A."/>
            <person name="Schmutz J."/>
            <person name="Symeonidi A."/>
            <person name="Elias M."/>
            <person name="Eveleigh R.J."/>
            <person name="Herman E.K."/>
            <person name="Klute M.J."/>
            <person name="Nakayama T."/>
            <person name="Obornik M."/>
            <person name="Reyes-Prieto A."/>
            <person name="Armbrust E.V."/>
            <person name="Aves S.J."/>
            <person name="Beiko R.G."/>
            <person name="Coutinho P."/>
            <person name="Dacks J.B."/>
            <person name="Durnford D.G."/>
            <person name="Fast N.M."/>
            <person name="Green B.R."/>
            <person name="Grisdale C."/>
            <person name="Hempe F."/>
            <person name="Henrissat B."/>
            <person name="Hoppner M.P."/>
            <person name="Ishida K.-I."/>
            <person name="Kim E."/>
            <person name="Koreny L."/>
            <person name="Kroth P.G."/>
            <person name="Liu Y."/>
            <person name="Malik S.-B."/>
            <person name="Maier U.G."/>
            <person name="McRose D."/>
            <person name="Mock T."/>
            <person name="Neilson J.A."/>
            <person name="Onodera N.T."/>
            <person name="Poole A.M."/>
            <person name="Pritham E.J."/>
            <person name="Richards T.A."/>
            <person name="Rocap G."/>
            <person name="Roy S.W."/>
            <person name="Sarai C."/>
            <person name="Schaack S."/>
            <person name="Shirato S."/>
            <person name="Slamovits C.H."/>
            <person name="Spencer D.F."/>
            <person name="Suzuki S."/>
            <person name="Worden A.Z."/>
            <person name="Zauner S."/>
            <person name="Barry K."/>
            <person name="Bell C."/>
            <person name="Bharti A.K."/>
            <person name="Crow J.A."/>
            <person name="Grimwood J."/>
            <person name="Kramer R."/>
            <person name="Lindquist E."/>
            <person name="Lucas S."/>
            <person name="Salamov A."/>
            <person name="McFadden G.I."/>
            <person name="Lane C.E."/>
            <person name="Keeling P.J."/>
            <person name="Gray M.W."/>
            <person name="Grigoriev I.V."/>
            <person name="Archibald J.M."/>
        </authorList>
    </citation>
    <scope>NUCLEOTIDE SEQUENCE</scope>
    <source>
        <strain evidence="4">CCMP2712</strain>
    </source>
</reference>
<evidence type="ECO:0000313" key="1">
    <source>
        <dbReference type="EMBL" id="EKX46718.1"/>
    </source>
</evidence>
<accession>L1JDV4</accession>
<dbReference type="EnsemblProtists" id="EKX46718">
    <property type="protein sequence ID" value="EKX46718"/>
    <property type="gene ID" value="GUITHDRAFT_107494"/>
</dbReference>
<evidence type="ECO:0000313" key="4">
    <source>
        <dbReference type="Proteomes" id="UP000011087"/>
    </source>
</evidence>
<evidence type="ECO:0000313" key="2">
    <source>
        <dbReference type="EMBL" id="EKX47248.1"/>
    </source>
</evidence>
<protein>
    <submittedName>
        <fullName evidence="1 3">Uncharacterized protein</fullName>
    </submittedName>
</protein>
<dbReference type="EnsemblProtists" id="EKX47248">
    <property type="protein sequence ID" value="EKX47248"/>
    <property type="gene ID" value="GUITHDRAFT_106701"/>
</dbReference>
<reference evidence="1 4" key="1">
    <citation type="journal article" date="2012" name="Nature">
        <title>Algal genomes reveal evolutionary mosaicism and the fate of nucleomorphs.</title>
        <authorList>
            <consortium name="DOE Joint Genome Institute"/>
            <person name="Curtis B.A."/>
            <person name="Tanifuji G."/>
            <person name="Burki F."/>
            <person name="Gruber A."/>
            <person name="Irimia M."/>
            <person name="Maruyama S."/>
            <person name="Arias M.C."/>
            <person name="Ball S.G."/>
            <person name="Gile G.H."/>
            <person name="Hirakawa Y."/>
            <person name="Hopkins J.F."/>
            <person name="Kuo A."/>
            <person name="Rensing S.A."/>
            <person name="Schmutz J."/>
            <person name="Symeonidi A."/>
            <person name="Elias M."/>
            <person name="Eveleigh R.J."/>
            <person name="Herman E.K."/>
            <person name="Klute M.J."/>
            <person name="Nakayama T."/>
            <person name="Obornik M."/>
            <person name="Reyes-Prieto A."/>
            <person name="Armbrust E.V."/>
            <person name="Aves S.J."/>
            <person name="Beiko R.G."/>
            <person name="Coutinho P."/>
            <person name="Dacks J.B."/>
            <person name="Durnford D.G."/>
            <person name="Fast N.M."/>
            <person name="Green B.R."/>
            <person name="Grisdale C.J."/>
            <person name="Hempel F."/>
            <person name="Henrissat B."/>
            <person name="Hoppner M.P."/>
            <person name="Ishida K."/>
            <person name="Kim E."/>
            <person name="Koreny L."/>
            <person name="Kroth P.G."/>
            <person name="Liu Y."/>
            <person name="Malik S.B."/>
            <person name="Maier U.G."/>
            <person name="McRose D."/>
            <person name="Mock T."/>
            <person name="Neilson J.A."/>
            <person name="Onodera N.T."/>
            <person name="Poole A.M."/>
            <person name="Pritham E.J."/>
            <person name="Richards T.A."/>
            <person name="Rocap G."/>
            <person name="Roy S.W."/>
            <person name="Sarai C."/>
            <person name="Schaack S."/>
            <person name="Shirato S."/>
            <person name="Slamovits C.H."/>
            <person name="Spencer D.F."/>
            <person name="Suzuki S."/>
            <person name="Worden A.Z."/>
            <person name="Zauner S."/>
            <person name="Barry K."/>
            <person name="Bell C."/>
            <person name="Bharti A.K."/>
            <person name="Crow J.A."/>
            <person name="Grimwood J."/>
            <person name="Kramer R."/>
            <person name="Lindquist E."/>
            <person name="Lucas S."/>
            <person name="Salamov A."/>
            <person name="McFadden G.I."/>
            <person name="Lane C.E."/>
            <person name="Keeling P.J."/>
            <person name="Gray M.W."/>
            <person name="Grigoriev I.V."/>
            <person name="Archibald J.M."/>
        </authorList>
    </citation>
    <scope>NUCLEOTIDE SEQUENCE</scope>
    <source>
        <strain evidence="1 4">CCMP2712</strain>
    </source>
</reference>
<dbReference type="PaxDb" id="55529-EKX46718"/>
<gene>
    <name evidence="2" type="ORF">GUITHDRAFT_106701</name>
    <name evidence="1" type="ORF">GUITHDRAFT_107494</name>
</gene>
<dbReference type="Proteomes" id="UP000011087">
    <property type="component" value="Unassembled WGS sequence"/>
</dbReference>